<dbReference type="EMBL" id="JAIZAY010000016">
    <property type="protein sequence ID" value="KAJ8026550.1"/>
    <property type="molecule type" value="Genomic_DNA"/>
</dbReference>
<feature type="transmembrane region" description="Helical" evidence="3">
    <location>
        <begin position="6"/>
        <end position="24"/>
    </location>
</feature>
<reference evidence="4" key="1">
    <citation type="submission" date="2021-10" db="EMBL/GenBank/DDBJ databases">
        <title>Tropical sea cucumber genome reveals ecological adaptation and Cuvierian tubules defense mechanism.</title>
        <authorList>
            <person name="Chen T."/>
        </authorList>
    </citation>
    <scope>NUCLEOTIDE SEQUENCE</scope>
    <source>
        <strain evidence="4">Nanhai2018</strain>
        <tissue evidence="4">Muscle</tissue>
    </source>
</reference>
<keyword evidence="3" id="KW-0812">Transmembrane</keyword>
<accession>A0A9Q0YS67</accession>
<dbReference type="AlphaFoldDB" id="A0A9Q0YS67"/>
<comment type="caution">
    <text evidence="4">The sequence shown here is derived from an EMBL/GenBank/DDBJ whole genome shotgun (WGS) entry which is preliminary data.</text>
</comment>
<dbReference type="OrthoDB" id="5296at2759"/>
<dbReference type="PANTHER" id="PTHR43313">
    <property type="entry name" value="SHORT-CHAIN DEHYDROGENASE/REDUCTASE FAMILY 9C"/>
    <property type="match status" value="1"/>
</dbReference>
<dbReference type="GO" id="GO:0008202">
    <property type="term" value="P:steroid metabolic process"/>
    <property type="evidence" value="ECO:0007669"/>
    <property type="project" value="TreeGrafter"/>
</dbReference>
<evidence type="ECO:0000256" key="1">
    <source>
        <dbReference type="ARBA" id="ARBA00023002"/>
    </source>
</evidence>
<name>A0A9Q0YS67_HOLLE</name>
<keyword evidence="1" id="KW-0560">Oxidoreductase</keyword>
<keyword evidence="5" id="KW-1185">Reference proteome</keyword>
<organism evidence="4 5">
    <name type="scientific">Holothuria leucospilota</name>
    <name type="common">Black long sea cucumber</name>
    <name type="synonym">Mertensiothuria leucospilota</name>
    <dbReference type="NCBI Taxonomy" id="206669"/>
    <lineage>
        <taxon>Eukaryota</taxon>
        <taxon>Metazoa</taxon>
        <taxon>Echinodermata</taxon>
        <taxon>Eleutherozoa</taxon>
        <taxon>Echinozoa</taxon>
        <taxon>Holothuroidea</taxon>
        <taxon>Aspidochirotacea</taxon>
        <taxon>Aspidochirotida</taxon>
        <taxon>Holothuriidae</taxon>
        <taxon>Holothuria</taxon>
    </lineage>
</organism>
<proteinExistence type="inferred from homology"/>
<keyword evidence="3" id="KW-0472">Membrane</keyword>
<sequence length="325" mass="37207">MTATEMIFTVLMYALVLLFVYWAIMKWYIRPRRRLDAEGKAVLVTGCDSGFGHGIAIRLDKLGFYVYASCLFPDGEGSKILQQQCSKRLKVIKLDVTKQDEVDRAVEQIEKDIKLLGIEFWGLVNNAGVSVYGLVEWCTMEMFTRVLDVNLLGVIRVTKAFLPLLRQSKGRITNIGSVMCRRTYAAFSCYAISKYGVEAFTQCLRKEVKESGIHVSILEPGNFLQATSLYTHDKVNTIAQELWTEMSEECRTYQNESFKYIVKIMHDSLNGTSYSCVKPVVDCIEDALLAKHPRIRYLPQEFLYQFFGFLLNHLPEELSDKLGNY</sequence>
<gene>
    <name evidence="4" type="ORF">HOLleu_31410</name>
</gene>
<evidence type="ECO:0000256" key="3">
    <source>
        <dbReference type="SAM" id="Phobius"/>
    </source>
</evidence>
<dbReference type="Pfam" id="PF00106">
    <property type="entry name" value="adh_short"/>
    <property type="match status" value="1"/>
</dbReference>
<dbReference type="InterPro" id="IPR036291">
    <property type="entry name" value="NAD(P)-bd_dom_sf"/>
</dbReference>
<keyword evidence="3" id="KW-1133">Transmembrane helix</keyword>
<protein>
    <submittedName>
        <fullName evidence="4">D-beta-hydroxybutyrate dehydrogenase, mitochondrial</fullName>
    </submittedName>
</protein>
<dbReference type="Proteomes" id="UP001152320">
    <property type="component" value="Chromosome 16"/>
</dbReference>
<evidence type="ECO:0000313" key="5">
    <source>
        <dbReference type="Proteomes" id="UP001152320"/>
    </source>
</evidence>
<dbReference type="PROSITE" id="PS00061">
    <property type="entry name" value="ADH_SHORT"/>
    <property type="match status" value="1"/>
</dbReference>
<dbReference type="InterPro" id="IPR020904">
    <property type="entry name" value="Sc_DH/Rdtase_CS"/>
</dbReference>
<dbReference type="Gene3D" id="3.40.50.720">
    <property type="entry name" value="NAD(P)-binding Rossmann-like Domain"/>
    <property type="match status" value="1"/>
</dbReference>
<dbReference type="GO" id="GO:0016491">
    <property type="term" value="F:oxidoreductase activity"/>
    <property type="evidence" value="ECO:0007669"/>
    <property type="project" value="UniProtKB-KW"/>
</dbReference>
<comment type="similarity">
    <text evidence="2">Belongs to the short-chain dehydrogenases/reductases (SDR) family.</text>
</comment>
<evidence type="ECO:0000313" key="4">
    <source>
        <dbReference type="EMBL" id="KAJ8026550.1"/>
    </source>
</evidence>
<dbReference type="PRINTS" id="PR00081">
    <property type="entry name" value="GDHRDH"/>
</dbReference>
<dbReference type="PANTHER" id="PTHR43313:SF36">
    <property type="entry name" value="D-BETA-HYDROXYBUTYRATE DEHYDROGENASE, MITOCHONDRIAL"/>
    <property type="match status" value="1"/>
</dbReference>
<dbReference type="SUPFAM" id="SSF51735">
    <property type="entry name" value="NAD(P)-binding Rossmann-fold domains"/>
    <property type="match status" value="1"/>
</dbReference>
<dbReference type="PRINTS" id="PR00080">
    <property type="entry name" value="SDRFAMILY"/>
</dbReference>
<evidence type="ECO:0000256" key="2">
    <source>
        <dbReference type="RuleBase" id="RU000363"/>
    </source>
</evidence>
<dbReference type="InterPro" id="IPR002347">
    <property type="entry name" value="SDR_fam"/>
</dbReference>